<protein>
    <recommendedName>
        <fullName evidence="3">Lipoprotein</fullName>
    </recommendedName>
</protein>
<evidence type="ECO:0008006" key="3">
    <source>
        <dbReference type="Google" id="ProtNLM"/>
    </source>
</evidence>
<sequence>MFRNTFARSRFSSVFAVALLALVGCNDKDTLPPIDDHDHDHVETAGRLVVGQASPATAHVIDLDDGRTLRSLTLDFAASAIYASPDHRYAVLLQRTSDQVQFVDGGLWQEDHGDHLHDYAEDPLLLALKLQGARPTHYEVHDTLAALFHDGNAATAQNAGVAVFSDASLGSAATEATLDLPIAMHGTAEPRGDFLLTTHREAGTESTLPSAVDLYRRNVAGYDFVERIAEPCPGLHGSYSNDDYTLFGCTDGVLVVEQNGETFTASKIANVAGMAAGARIGTVVGHHDLEGFGGFAGNDLYAIDPSAGSMRRIDWAAGAAVTKIAHAMDAEGERFLILDSVGALRVLDPANGWASLGSLPVISSLNEGQAPVITLSHAEDFAFVTDPADRSIAVIDLETLSERERLRFDFAPSAVTWLGIAEEHAAH</sequence>
<dbReference type="PATRIC" id="fig|1172194.4.peg.1854"/>
<dbReference type="SUPFAM" id="SSF50969">
    <property type="entry name" value="YVTN repeat-like/Quinoprotein amine dehydrogenase"/>
    <property type="match status" value="1"/>
</dbReference>
<dbReference type="RefSeq" id="WP_007184862.1">
    <property type="nucleotide sequence ID" value="NZ_AKGD01000001.1"/>
</dbReference>
<dbReference type="EMBL" id="AKGD01000001">
    <property type="protein sequence ID" value="EIT71776.1"/>
    <property type="molecule type" value="Genomic_DNA"/>
</dbReference>
<dbReference type="InterPro" id="IPR011044">
    <property type="entry name" value="Quino_amine_DH_bsu"/>
</dbReference>
<dbReference type="AlphaFoldDB" id="I8I5K5"/>
<dbReference type="PROSITE" id="PS51257">
    <property type="entry name" value="PROKAR_LIPOPROTEIN"/>
    <property type="match status" value="1"/>
</dbReference>
<keyword evidence="2" id="KW-1185">Reference proteome</keyword>
<dbReference type="OrthoDB" id="60524at2"/>
<dbReference type="STRING" id="1172194.WQQ_19130"/>
<evidence type="ECO:0000313" key="1">
    <source>
        <dbReference type="EMBL" id="EIT71776.1"/>
    </source>
</evidence>
<reference evidence="1 2" key="1">
    <citation type="journal article" date="2012" name="J. Bacteriol.">
        <title>Genome Sequence of n-Alkane-Degrading Hydrocarboniphaga effusa Strain AP103T (ATCC BAA-332T).</title>
        <authorList>
            <person name="Chang H.K."/>
            <person name="Zylstra G.J."/>
            <person name="Chae J.C."/>
        </authorList>
    </citation>
    <scope>NUCLEOTIDE SEQUENCE [LARGE SCALE GENOMIC DNA]</scope>
    <source>
        <strain evidence="1 2">AP103</strain>
    </source>
</reference>
<gene>
    <name evidence="1" type="ORF">WQQ_19130</name>
</gene>
<dbReference type="Proteomes" id="UP000003704">
    <property type="component" value="Unassembled WGS sequence"/>
</dbReference>
<organism evidence="1 2">
    <name type="scientific">Hydrocarboniphaga effusa AP103</name>
    <dbReference type="NCBI Taxonomy" id="1172194"/>
    <lineage>
        <taxon>Bacteria</taxon>
        <taxon>Pseudomonadati</taxon>
        <taxon>Pseudomonadota</taxon>
        <taxon>Gammaproteobacteria</taxon>
        <taxon>Nevskiales</taxon>
        <taxon>Nevskiaceae</taxon>
        <taxon>Hydrocarboniphaga</taxon>
    </lineage>
</organism>
<comment type="caution">
    <text evidence="1">The sequence shown here is derived from an EMBL/GenBank/DDBJ whole genome shotgun (WGS) entry which is preliminary data.</text>
</comment>
<dbReference type="InterPro" id="IPR015943">
    <property type="entry name" value="WD40/YVTN_repeat-like_dom_sf"/>
</dbReference>
<dbReference type="Gene3D" id="2.130.10.10">
    <property type="entry name" value="YVTN repeat-like/Quinoprotein amine dehydrogenase"/>
    <property type="match status" value="1"/>
</dbReference>
<name>I8I5K5_9GAMM</name>
<accession>I8I5K5</accession>
<evidence type="ECO:0000313" key="2">
    <source>
        <dbReference type="Proteomes" id="UP000003704"/>
    </source>
</evidence>
<proteinExistence type="predicted"/>